<reference evidence="5 6" key="1">
    <citation type="submission" date="2022-04" db="EMBL/GenBank/DDBJ databases">
        <title>Genome draft of Actinomadura sp. ATCC 31491.</title>
        <authorList>
            <person name="Shi X."/>
            <person name="Du Y."/>
        </authorList>
    </citation>
    <scope>NUCLEOTIDE SEQUENCE [LARGE SCALE GENOMIC DNA]</scope>
    <source>
        <strain evidence="5 6">ATCC 31491</strain>
    </source>
</reference>
<evidence type="ECO:0000313" key="5">
    <source>
        <dbReference type="EMBL" id="MCK2218533.1"/>
    </source>
</evidence>
<dbReference type="PANTHER" id="PTHR16305">
    <property type="entry name" value="TESTICULAR SOLUBLE ADENYLYL CYCLASE"/>
    <property type="match status" value="1"/>
</dbReference>
<evidence type="ECO:0000256" key="3">
    <source>
        <dbReference type="SAM" id="MobiDB-lite"/>
    </source>
</evidence>
<dbReference type="Gene3D" id="3.40.50.300">
    <property type="entry name" value="P-loop containing nucleotide triphosphate hydrolases"/>
    <property type="match status" value="1"/>
</dbReference>
<feature type="domain" description="Orc1-like AAA ATPase" evidence="4">
    <location>
        <begin position="2"/>
        <end position="160"/>
    </location>
</feature>
<dbReference type="Proteomes" id="UP001317259">
    <property type="component" value="Unassembled WGS sequence"/>
</dbReference>
<evidence type="ECO:0000259" key="4">
    <source>
        <dbReference type="Pfam" id="PF13191"/>
    </source>
</evidence>
<dbReference type="SUPFAM" id="SSF52540">
    <property type="entry name" value="P-loop containing nucleoside triphosphate hydrolases"/>
    <property type="match status" value="1"/>
</dbReference>
<dbReference type="Pfam" id="PF13191">
    <property type="entry name" value="AAA_16"/>
    <property type="match status" value="1"/>
</dbReference>
<evidence type="ECO:0000313" key="6">
    <source>
        <dbReference type="Proteomes" id="UP001317259"/>
    </source>
</evidence>
<feature type="compositionally biased region" description="Low complexity" evidence="3">
    <location>
        <begin position="369"/>
        <end position="388"/>
    </location>
</feature>
<protein>
    <submittedName>
        <fullName evidence="5">AAA family ATPase</fullName>
    </submittedName>
</protein>
<feature type="compositionally biased region" description="Basic residues" evidence="3">
    <location>
        <begin position="400"/>
        <end position="412"/>
    </location>
</feature>
<name>A0ABT0G320_9ACTN</name>
<feature type="region of interest" description="Disordered" evidence="3">
    <location>
        <begin position="353"/>
        <end position="412"/>
    </location>
</feature>
<dbReference type="InterPro" id="IPR041664">
    <property type="entry name" value="AAA_16"/>
</dbReference>
<sequence>MLYGRAAECERMDDLLAAAKDGRSGVLVLRGPAGIGKSALLDHAARRAAALGMRTLRGVGIESEAELVFAALHLLLRSGLDRLDRLPAPQADALRGAFGLAPSSGADRFLVGLGALTLLSELAGDGPLLCLVDDAQWLDRSSADALLFAARRLEAEGVALILAVRDGSHAFRPAGLPEVRLDGLAPDDAARLLGEAAGPLAPHVRDRVLAESEGNPLALIELPAALTPEQRAGHAAPPAPHVGPLPLTGRMQEAFQAQIQALPAPTRTLLLVAAAESTGDLTVVLAAARRLGVPDDAVEAAERAGLVRLDGQLTFRHPLVRAAAYQGAPFTGRLEAHRALAAVLGGAAEGSAHADARAWHPPPPPPAPDEAVAAELTARPNAPAAGAGTPPPPPPTKGPRSSRRSRATRCGG</sequence>
<comment type="caution">
    <text evidence="5">The sequence shown here is derived from an EMBL/GenBank/DDBJ whole genome shotgun (WGS) entry which is preliminary data.</text>
</comment>
<organism evidence="5 6">
    <name type="scientific">Actinomadura luzonensis</name>
    <dbReference type="NCBI Taxonomy" id="2805427"/>
    <lineage>
        <taxon>Bacteria</taxon>
        <taxon>Bacillati</taxon>
        <taxon>Actinomycetota</taxon>
        <taxon>Actinomycetes</taxon>
        <taxon>Streptosporangiales</taxon>
        <taxon>Thermomonosporaceae</taxon>
        <taxon>Actinomadura</taxon>
    </lineage>
</organism>
<keyword evidence="6" id="KW-1185">Reference proteome</keyword>
<evidence type="ECO:0000256" key="1">
    <source>
        <dbReference type="ARBA" id="ARBA00022741"/>
    </source>
</evidence>
<gene>
    <name evidence="5" type="ORF">MF672_032770</name>
</gene>
<dbReference type="PANTHER" id="PTHR16305:SF35">
    <property type="entry name" value="TRANSCRIPTIONAL ACTIVATOR DOMAIN"/>
    <property type="match status" value="1"/>
</dbReference>
<keyword evidence="1" id="KW-0547">Nucleotide-binding</keyword>
<dbReference type="InterPro" id="IPR027417">
    <property type="entry name" value="P-loop_NTPase"/>
</dbReference>
<accession>A0ABT0G320</accession>
<dbReference type="RefSeq" id="WP_247815524.1">
    <property type="nucleotide sequence ID" value="NZ_JAKRKC020000002.1"/>
</dbReference>
<dbReference type="EMBL" id="JAKRKC020000002">
    <property type="protein sequence ID" value="MCK2218533.1"/>
    <property type="molecule type" value="Genomic_DNA"/>
</dbReference>
<evidence type="ECO:0000256" key="2">
    <source>
        <dbReference type="ARBA" id="ARBA00022840"/>
    </source>
</evidence>
<proteinExistence type="predicted"/>
<keyword evidence="2" id="KW-0067">ATP-binding</keyword>